<protein>
    <submittedName>
        <fullName evidence="1">Uncharacterized protein</fullName>
    </submittedName>
</protein>
<reference evidence="1 2" key="1">
    <citation type="journal article" date="2023" name="ACS Omega">
        <title>Identification of the Neoaspergillic Acid Biosynthesis Gene Cluster by Establishing an In Vitro CRISPR-Ribonucleoprotein Genetic System in Aspergillus melleus.</title>
        <authorList>
            <person name="Yuan B."/>
            <person name="Grau M.F."/>
            <person name="Murata R.M."/>
            <person name="Torok T."/>
            <person name="Venkateswaran K."/>
            <person name="Stajich J.E."/>
            <person name="Wang C.C.C."/>
        </authorList>
    </citation>
    <scope>NUCLEOTIDE SEQUENCE [LARGE SCALE GENOMIC DNA]</scope>
    <source>
        <strain evidence="1 2">IMV 1140</strain>
    </source>
</reference>
<comment type="caution">
    <text evidence="1">The sequence shown here is derived from an EMBL/GenBank/DDBJ whole genome shotgun (WGS) entry which is preliminary data.</text>
</comment>
<proteinExistence type="predicted"/>
<evidence type="ECO:0000313" key="1">
    <source>
        <dbReference type="EMBL" id="KAK1140086.1"/>
    </source>
</evidence>
<evidence type="ECO:0000313" key="2">
    <source>
        <dbReference type="Proteomes" id="UP001177260"/>
    </source>
</evidence>
<keyword evidence="2" id="KW-1185">Reference proteome</keyword>
<gene>
    <name evidence="1" type="ORF">N8T08_010918</name>
</gene>
<organism evidence="1 2">
    <name type="scientific">Aspergillus melleus</name>
    <dbReference type="NCBI Taxonomy" id="138277"/>
    <lineage>
        <taxon>Eukaryota</taxon>
        <taxon>Fungi</taxon>
        <taxon>Dikarya</taxon>
        <taxon>Ascomycota</taxon>
        <taxon>Pezizomycotina</taxon>
        <taxon>Eurotiomycetes</taxon>
        <taxon>Eurotiomycetidae</taxon>
        <taxon>Eurotiales</taxon>
        <taxon>Aspergillaceae</taxon>
        <taxon>Aspergillus</taxon>
        <taxon>Aspergillus subgen. Circumdati</taxon>
    </lineage>
</organism>
<dbReference type="EMBL" id="JAOPJF010000091">
    <property type="protein sequence ID" value="KAK1140086.1"/>
    <property type="molecule type" value="Genomic_DNA"/>
</dbReference>
<dbReference type="Proteomes" id="UP001177260">
    <property type="component" value="Unassembled WGS sequence"/>
</dbReference>
<accession>A0ACC3AQS5</accession>
<sequence length="285" mass="31402">MSSTESIYFYNPSLPASILFTILYFIPFLYHLYMAVLFPRATKSHSPGSFIPILIGALLEVAGYATRCASIKQPSNIPLYAISATLIVIAPIFVCASLYVLTNRLIQNGSVGDGEKPRSGCLPIRIPISWLPKIFITLDIISCLTQGSGSGIASAGDWEGDEKDTGVGVLIGGLVLQLVTFTGFLVIVGSFHWGMKRQGREVEGGVRMMLRGVYVAGVWIMVRSIYRVVEFAMGIDAYAFNHEWPLYVLEAVPMLIAISVLGWYHPARYLQVDGRGDVEDRRQRS</sequence>
<name>A0ACC3AQS5_9EURO</name>